<comment type="caution">
    <text evidence="2">The sequence shown here is derived from an EMBL/GenBank/DDBJ whole genome shotgun (WGS) entry which is preliminary data.</text>
</comment>
<keyword evidence="3" id="KW-1185">Reference proteome</keyword>
<dbReference type="GO" id="GO:0000166">
    <property type="term" value="F:nucleotide binding"/>
    <property type="evidence" value="ECO:0007669"/>
    <property type="project" value="UniProtKB-KW"/>
</dbReference>
<protein>
    <recommendedName>
        <fullName evidence="1">GDPGP1-like N-terminal domain-containing protein</fullName>
    </recommendedName>
</protein>
<proteinExistence type="predicted"/>
<dbReference type="SUPFAM" id="SSF54197">
    <property type="entry name" value="HIT-like"/>
    <property type="match status" value="1"/>
</dbReference>
<dbReference type="GO" id="GO:0080048">
    <property type="term" value="F:GDP-D-glucose phosphorylase activity"/>
    <property type="evidence" value="ECO:0007669"/>
    <property type="project" value="UniProtKB-EC"/>
</dbReference>
<dbReference type="PANTHER" id="PTHR20884:SF8">
    <property type="entry name" value="GDP-D-GLUCOSE PHOSPHORYLASE 1"/>
    <property type="match status" value="1"/>
</dbReference>
<dbReference type="GO" id="GO:0005085">
    <property type="term" value="F:guanyl-nucleotide exchange factor activity"/>
    <property type="evidence" value="ECO:0007669"/>
    <property type="project" value="UniProtKB-KW"/>
</dbReference>
<evidence type="ECO:0000313" key="3">
    <source>
        <dbReference type="Proteomes" id="UP000007151"/>
    </source>
</evidence>
<dbReference type="KEGG" id="dpl:KGM_213251"/>
<dbReference type="EMBL" id="AGBW02007925">
    <property type="protein sequence ID" value="OWR54420.1"/>
    <property type="molecule type" value="Genomic_DNA"/>
</dbReference>
<dbReference type="Proteomes" id="UP000007151">
    <property type="component" value="Unassembled WGS sequence"/>
</dbReference>
<evidence type="ECO:0000259" key="1">
    <source>
        <dbReference type="Pfam" id="PF26217"/>
    </source>
</evidence>
<dbReference type="eggNOG" id="KOG2720">
    <property type="taxonomic scope" value="Eukaryota"/>
</dbReference>
<dbReference type="AlphaFoldDB" id="A0A212FL46"/>
<dbReference type="STRING" id="278856.A0A212FL46"/>
<dbReference type="InterPro" id="IPR036265">
    <property type="entry name" value="HIT-like_sf"/>
</dbReference>
<reference evidence="2 3" key="1">
    <citation type="journal article" date="2011" name="Cell">
        <title>The monarch butterfly genome yields insights into long-distance migration.</title>
        <authorList>
            <person name="Zhan S."/>
            <person name="Merlin C."/>
            <person name="Boore J.L."/>
            <person name="Reppert S.M."/>
        </authorList>
    </citation>
    <scope>NUCLEOTIDE SEQUENCE [LARGE SCALE GENOMIC DNA]</scope>
    <source>
        <strain evidence="2">F-2</strain>
    </source>
</reference>
<dbReference type="InterPro" id="IPR026506">
    <property type="entry name" value="GDPGP"/>
</dbReference>
<evidence type="ECO:0000313" key="2">
    <source>
        <dbReference type="EMBL" id="OWR54420.1"/>
    </source>
</evidence>
<dbReference type="Pfam" id="PF26217">
    <property type="entry name" value="GDPGP1_N"/>
    <property type="match status" value="1"/>
</dbReference>
<dbReference type="GO" id="GO:0005737">
    <property type="term" value="C:cytoplasm"/>
    <property type="evidence" value="ECO:0007669"/>
    <property type="project" value="UniProtKB-SubCell"/>
</dbReference>
<sequence>MGLNPSEVINLIKTKWDEIHSNTNVFRYKIANEEKRFVNNKYYLQLNPNRGVKRRTPEQMENISQPFDKNKFNFCKVSKDEVMFHFKQDKGMILKLLSLFMNKIYSYHTVLINASPINKYHSLLCPFLEDCLPQIITKDSLMLAVKFMLMAENRDLRLGYNSLLAMASVNHLHFHIFIVENDLPVETVVSKCIPVKGPLYRFENTYPIPTFCFEIGSVGTKIDDVYKLLEYFLHKNIAHNMFLTRGNSVASNNEVLRILIWPRTSCLHIKQFDAFNIACCELSGWLPVYSKLKLCLLYFGIKIFIFFF</sequence>
<feature type="domain" description="GDPGP1-like N-terminal" evidence="1">
    <location>
        <begin position="10"/>
        <end position="176"/>
    </location>
</feature>
<gene>
    <name evidence="2" type="ORF">KGM_213251</name>
</gene>
<organism evidence="2 3">
    <name type="scientific">Danaus plexippus plexippus</name>
    <dbReference type="NCBI Taxonomy" id="278856"/>
    <lineage>
        <taxon>Eukaryota</taxon>
        <taxon>Metazoa</taxon>
        <taxon>Ecdysozoa</taxon>
        <taxon>Arthropoda</taxon>
        <taxon>Hexapoda</taxon>
        <taxon>Insecta</taxon>
        <taxon>Pterygota</taxon>
        <taxon>Neoptera</taxon>
        <taxon>Endopterygota</taxon>
        <taxon>Lepidoptera</taxon>
        <taxon>Glossata</taxon>
        <taxon>Ditrysia</taxon>
        <taxon>Papilionoidea</taxon>
        <taxon>Nymphalidae</taxon>
        <taxon>Danainae</taxon>
        <taxon>Danaini</taxon>
        <taxon>Danaina</taxon>
        <taxon>Danaus</taxon>
        <taxon>Danaus</taxon>
    </lineage>
</organism>
<dbReference type="GO" id="GO:0006006">
    <property type="term" value="P:glucose metabolic process"/>
    <property type="evidence" value="ECO:0007669"/>
    <property type="project" value="TreeGrafter"/>
</dbReference>
<accession>A0A212FL46</accession>
<dbReference type="InterPro" id="IPR058866">
    <property type="entry name" value="GDPGP1_N"/>
</dbReference>
<dbReference type="GO" id="GO:0016787">
    <property type="term" value="F:hydrolase activity"/>
    <property type="evidence" value="ECO:0007669"/>
    <property type="project" value="UniProtKB-KW"/>
</dbReference>
<name>A0A212FL46_DANPL</name>
<dbReference type="InParanoid" id="A0A212FL46"/>
<dbReference type="PANTHER" id="PTHR20884">
    <property type="entry name" value="GDP-D-GLUCOSE PHOSPHORYLASE 1"/>
    <property type="match status" value="1"/>
</dbReference>
<dbReference type="FunCoup" id="A0A212FL46">
    <property type="interactions" value="431"/>
</dbReference>